<protein>
    <submittedName>
        <fullName evidence="2">Uncharacterized protein</fullName>
    </submittedName>
</protein>
<proteinExistence type="predicted"/>
<feature type="compositionally biased region" description="Polar residues" evidence="1">
    <location>
        <begin position="1"/>
        <end position="18"/>
    </location>
</feature>
<keyword evidence="3" id="KW-1185">Reference proteome</keyword>
<organism evidence="2 3">
    <name type="scientific">Pseudofrancisella aestuarii</name>
    <dbReference type="NCBI Taxonomy" id="2670347"/>
    <lineage>
        <taxon>Bacteria</taxon>
        <taxon>Pseudomonadati</taxon>
        <taxon>Pseudomonadota</taxon>
        <taxon>Gammaproteobacteria</taxon>
        <taxon>Thiotrichales</taxon>
        <taxon>Francisellaceae</taxon>
        <taxon>Pseudofrancisella</taxon>
    </lineage>
</organism>
<comment type="caution">
    <text evidence="2">The sequence shown here is derived from an EMBL/GenBank/DDBJ whole genome shotgun (WGS) entry which is preliminary data.</text>
</comment>
<sequence>MQNNYLETQTSMNRSTNPDPVKIDANYVKGLGYGDVGATLTF</sequence>
<reference evidence="3" key="1">
    <citation type="journal article" date="2019" name="Int. J. Syst. Evol. Microbiol.">
        <title>The Global Catalogue of Microorganisms (GCM) 10K type strain sequencing project: providing services to taxonomists for standard genome sequencing and annotation.</title>
        <authorList>
            <consortium name="The Broad Institute Genomics Platform"/>
            <consortium name="The Broad Institute Genome Sequencing Center for Infectious Disease"/>
            <person name="Wu L."/>
            <person name="Ma J."/>
        </authorList>
    </citation>
    <scope>NUCLEOTIDE SEQUENCE [LARGE SCALE GENOMIC DNA]</scope>
    <source>
        <strain evidence="3">CGMCC 1.13718</strain>
    </source>
</reference>
<name>A0ABV9TBF3_9GAMM</name>
<evidence type="ECO:0000313" key="2">
    <source>
        <dbReference type="EMBL" id="MFC4892431.1"/>
    </source>
</evidence>
<evidence type="ECO:0000256" key="1">
    <source>
        <dbReference type="SAM" id="MobiDB-lite"/>
    </source>
</evidence>
<evidence type="ECO:0000313" key="3">
    <source>
        <dbReference type="Proteomes" id="UP001595926"/>
    </source>
</evidence>
<dbReference type="Proteomes" id="UP001595926">
    <property type="component" value="Unassembled WGS sequence"/>
</dbReference>
<dbReference type="RefSeq" id="WP_280177130.1">
    <property type="nucleotide sequence ID" value="NZ_JBHSJH010000002.1"/>
</dbReference>
<accession>A0ABV9TBF3</accession>
<gene>
    <name evidence="2" type="ORF">ACFPDQ_05140</name>
</gene>
<dbReference type="EMBL" id="JBHSJH010000002">
    <property type="protein sequence ID" value="MFC4892431.1"/>
    <property type="molecule type" value="Genomic_DNA"/>
</dbReference>
<feature type="region of interest" description="Disordered" evidence="1">
    <location>
        <begin position="1"/>
        <end position="20"/>
    </location>
</feature>